<keyword evidence="11 19" id="KW-0812">Transmembrane</keyword>
<dbReference type="Gene3D" id="1.20.120.1760">
    <property type="match status" value="1"/>
</dbReference>
<dbReference type="Pfam" id="PF01066">
    <property type="entry name" value="CDP-OH_P_transf"/>
    <property type="match status" value="1"/>
</dbReference>
<dbReference type="GO" id="GO:0005886">
    <property type="term" value="C:plasma membrane"/>
    <property type="evidence" value="ECO:0007669"/>
    <property type="project" value="UniProtKB-SubCell"/>
</dbReference>
<evidence type="ECO:0000256" key="14">
    <source>
        <dbReference type="ARBA" id="ARBA00023136"/>
    </source>
</evidence>
<evidence type="ECO:0000256" key="13">
    <source>
        <dbReference type="ARBA" id="ARBA00023098"/>
    </source>
</evidence>
<accession>A0A5B9W2B7</accession>
<evidence type="ECO:0000256" key="7">
    <source>
        <dbReference type="ARBA" id="ARBA00022475"/>
    </source>
</evidence>
<dbReference type="KEGG" id="agv:OJF2_26750"/>
<feature type="transmembrane region" description="Helical" evidence="19">
    <location>
        <begin position="152"/>
        <end position="170"/>
    </location>
</feature>
<keyword evidence="12 19" id="KW-1133">Transmembrane helix</keyword>
<evidence type="ECO:0000256" key="15">
    <source>
        <dbReference type="ARBA" id="ARBA00023209"/>
    </source>
</evidence>
<dbReference type="AlphaFoldDB" id="A0A5B9W2B7"/>
<dbReference type="InterPro" id="IPR000462">
    <property type="entry name" value="CDP-OH_P_trans"/>
</dbReference>
<keyword evidence="17" id="KW-1208">Phospholipid metabolism</keyword>
<keyword evidence="9" id="KW-0997">Cell inner membrane</keyword>
<evidence type="ECO:0000313" key="21">
    <source>
        <dbReference type="Proteomes" id="UP000324233"/>
    </source>
</evidence>
<comment type="catalytic activity">
    <reaction evidence="1">
        <text>a CDP-1,2-diacyl-sn-glycerol + choline = a 1,2-diacyl-sn-glycero-3-phosphocholine + CMP + H(+)</text>
        <dbReference type="Rhea" id="RHEA:14597"/>
        <dbReference type="ChEBI" id="CHEBI:15354"/>
        <dbReference type="ChEBI" id="CHEBI:15378"/>
        <dbReference type="ChEBI" id="CHEBI:57643"/>
        <dbReference type="ChEBI" id="CHEBI:58332"/>
        <dbReference type="ChEBI" id="CHEBI:60377"/>
        <dbReference type="EC" id="2.7.8.24"/>
    </reaction>
</comment>
<dbReference type="GO" id="GO:0008654">
    <property type="term" value="P:phospholipid biosynthetic process"/>
    <property type="evidence" value="ECO:0007669"/>
    <property type="project" value="UniProtKB-KW"/>
</dbReference>
<feature type="transmembrane region" description="Helical" evidence="19">
    <location>
        <begin position="61"/>
        <end position="82"/>
    </location>
</feature>
<keyword evidence="13" id="KW-0443">Lipid metabolism</keyword>
<sequence>MPDMGGERGDAAGPTTQGLAAKAAPSSLRRFLGWCVHAYTASGLIAAAIMASLLLEGGPAAYRWCFLLMAIATIVDATDGTFARMVRIKEAVPSFDGRRLDDIVDFLNYTFLPILLIGRAGLVPPGTEAWLVVAMLASLYGFCQVDIKTPDGYFLGFPSLWNVVALYLYVLPVPPWAALAIVLALALFTFVPSKYLYPSQPGMLNVVSTVLGAIWVVPLGWLLWSLPSDVPPRDDPRVVRLALVSFLYPLYYIAASWVVTAIHWSRPRRAA</sequence>
<dbReference type="RefSeq" id="WP_210420510.1">
    <property type="nucleotide sequence ID" value="NZ_CP042997.1"/>
</dbReference>
<reference evidence="20 21" key="1">
    <citation type="submission" date="2019-08" db="EMBL/GenBank/DDBJ databases">
        <title>Deep-cultivation of Planctomycetes and their phenomic and genomic characterization uncovers novel biology.</title>
        <authorList>
            <person name="Wiegand S."/>
            <person name="Jogler M."/>
            <person name="Boedeker C."/>
            <person name="Pinto D."/>
            <person name="Vollmers J."/>
            <person name="Rivas-Marin E."/>
            <person name="Kohn T."/>
            <person name="Peeters S.H."/>
            <person name="Heuer A."/>
            <person name="Rast P."/>
            <person name="Oberbeckmann S."/>
            <person name="Bunk B."/>
            <person name="Jeske O."/>
            <person name="Meyerdierks A."/>
            <person name="Storesund J.E."/>
            <person name="Kallscheuer N."/>
            <person name="Luecker S."/>
            <person name="Lage O.M."/>
            <person name="Pohl T."/>
            <person name="Merkel B.J."/>
            <person name="Hornburger P."/>
            <person name="Mueller R.-W."/>
            <person name="Bruemmer F."/>
            <person name="Labrenz M."/>
            <person name="Spormann A.M."/>
            <person name="Op den Camp H."/>
            <person name="Overmann J."/>
            <person name="Amann R."/>
            <person name="Jetten M.S.M."/>
            <person name="Mascher T."/>
            <person name="Medema M.H."/>
            <person name="Devos D.P."/>
            <person name="Kaster A.-K."/>
            <person name="Ovreas L."/>
            <person name="Rohde M."/>
            <person name="Galperin M.Y."/>
            <person name="Jogler C."/>
        </authorList>
    </citation>
    <scope>NUCLEOTIDE SEQUENCE [LARGE SCALE GENOMIC DNA]</scope>
    <source>
        <strain evidence="20 21">OJF2</strain>
    </source>
</reference>
<comment type="subcellular location">
    <subcellularLocation>
        <location evidence="3">Cell inner membrane</location>
        <topology evidence="3">Multi-pass membrane protein</topology>
    </subcellularLocation>
</comment>
<feature type="transmembrane region" description="Helical" evidence="19">
    <location>
        <begin position="129"/>
        <end position="145"/>
    </location>
</feature>
<keyword evidence="8" id="KW-0444">Lipid biosynthesis</keyword>
<dbReference type="InterPro" id="IPR026027">
    <property type="entry name" value="PcS"/>
</dbReference>
<keyword evidence="7" id="KW-1003">Cell membrane</keyword>
<evidence type="ECO:0000256" key="8">
    <source>
        <dbReference type="ARBA" id="ARBA00022516"/>
    </source>
</evidence>
<evidence type="ECO:0000256" key="6">
    <source>
        <dbReference type="ARBA" id="ARBA00015623"/>
    </source>
</evidence>
<evidence type="ECO:0000256" key="9">
    <source>
        <dbReference type="ARBA" id="ARBA00022519"/>
    </source>
</evidence>
<gene>
    <name evidence="20" type="primary">pcs</name>
    <name evidence="20" type="ORF">OJF2_26750</name>
</gene>
<dbReference type="Proteomes" id="UP000324233">
    <property type="component" value="Chromosome"/>
</dbReference>
<evidence type="ECO:0000313" key="20">
    <source>
        <dbReference type="EMBL" id="QEH34140.1"/>
    </source>
</evidence>
<name>A0A5B9W2B7_9BACT</name>
<evidence type="ECO:0000256" key="5">
    <source>
        <dbReference type="ARBA" id="ARBA00013195"/>
    </source>
</evidence>
<comment type="cofactor">
    <cofactor evidence="2">
        <name>Mn(2+)</name>
        <dbReference type="ChEBI" id="CHEBI:29035"/>
    </cofactor>
</comment>
<evidence type="ECO:0000256" key="17">
    <source>
        <dbReference type="ARBA" id="ARBA00023264"/>
    </source>
</evidence>
<proteinExistence type="inferred from homology"/>
<feature type="transmembrane region" description="Helical" evidence="19">
    <location>
        <begin position="204"/>
        <end position="226"/>
    </location>
</feature>
<evidence type="ECO:0000256" key="10">
    <source>
        <dbReference type="ARBA" id="ARBA00022679"/>
    </source>
</evidence>
<evidence type="ECO:0000256" key="3">
    <source>
        <dbReference type="ARBA" id="ARBA00004429"/>
    </source>
</evidence>
<keyword evidence="15" id="KW-0594">Phospholipid biosynthesis</keyword>
<keyword evidence="16" id="KW-0464">Manganese</keyword>
<comment type="similarity">
    <text evidence="4">Belongs to the CDP-alcohol phosphatidyltransferase class-I family.</text>
</comment>
<evidence type="ECO:0000256" key="12">
    <source>
        <dbReference type="ARBA" id="ARBA00022989"/>
    </source>
</evidence>
<keyword evidence="10 20" id="KW-0808">Transferase</keyword>
<feature type="transmembrane region" description="Helical" evidence="19">
    <location>
        <begin position="246"/>
        <end position="265"/>
    </location>
</feature>
<evidence type="ECO:0000256" key="18">
    <source>
        <dbReference type="ARBA" id="ARBA00033321"/>
    </source>
</evidence>
<evidence type="ECO:0000256" key="4">
    <source>
        <dbReference type="ARBA" id="ARBA00010441"/>
    </source>
</evidence>
<dbReference type="PIRSF" id="PIRSF000851">
    <property type="entry name" value="PcS"/>
    <property type="match status" value="1"/>
</dbReference>
<feature type="transmembrane region" description="Helical" evidence="19">
    <location>
        <begin position="103"/>
        <end position="123"/>
    </location>
</feature>
<organism evidence="20 21">
    <name type="scientific">Aquisphaera giovannonii</name>
    <dbReference type="NCBI Taxonomy" id="406548"/>
    <lineage>
        <taxon>Bacteria</taxon>
        <taxon>Pseudomonadati</taxon>
        <taxon>Planctomycetota</taxon>
        <taxon>Planctomycetia</taxon>
        <taxon>Isosphaerales</taxon>
        <taxon>Isosphaeraceae</taxon>
        <taxon>Aquisphaera</taxon>
    </lineage>
</organism>
<evidence type="ECO:0000256" key="1">
    <source>
        <dbReference type="ARBA" id="ARBA00000958"/>
    </source>
</evidence>
<evidence type="ECO:0000256" key="11">
    <source>
        <dbReference type="ARBA" id="ARBA00022692"/>
    </source>
</evidence>
<dbReference type="EC" id="2.7.8.24" evidence="5"/>
<evidence type="ECO:0000256" key="19">
    <source>
        <dbReference type="SAM" id="Phobius"/>
    </source>
</evidence>
<evidence type="ECO:0000256" key="2">
    <source>
        <dbReference type="ARBA" id="ARBA00001936"/>
    </source>
</evidence>
<dbReference type="InterPro" id="IPR043130">
    <property type="entry name" value="CDP-OH_PTrfase_TM_dom"/>
</dbReference>
<keyword evidence="21" id="KW-1185">Reference proteome</keyword>
<evidence type="ECO:0000256" key="16">
    <source>
        <dbReference type="ARBA" id="ARBA00023211"/>
    </source>
</evidence>
<dbReference type="EMBL" id="CP042997">
    <property type="protein sequence ID" value="QEH34140.1"/>
    <property type="molecule type" value="Genomic_DNA"/>
</dbReference>
<dbReference type="GO" id="GO:0050520">
    <property type="term" value="F:phosphatidylcholine synthase activity"/>
    <property type="evidence" value="ECO:0007669"/>
    <property type="project" value="UniProtKB-EC"/>
</dbReference>
<feature type="transmembrane region" description="Helical" evidence="19">
    <location>
        <begin position="176"/>
        <end position="197"/>
    </location>
</feature>
<protein>
    <recommendedName>
        <fullName evidence="6">Phosphatidylcholine synthase</fullName>
        <ecNumber evidence="5">2.7.8.24</ecNumber>
    </recommendedName>
    <alternativeName>
        <fullName evidence="18">CDP-diglyceride-choline O-phosphatidyltransferase</fullName>
    </alternativeName>
</protein>
<keyword evidence="14 19" id="KW-0472">Membrane</keyword>
<feature type="transmembrane region" description="Helical" evidence="19">
    <location>
        <begin position="31"/>
        <end position="55"/>
    </location>
</feature>